<feature type="region of interest" description="Disordered" evidence="1">
    <location>
        <begin position="318"/>
        <end position="370"/>
    </location>
</feature>
<evidence type="ECO:0008006" key="5">
    <source>
        <dbReference type="Google" id="ProtNLM"/>
    </source>
</evidence>
<evidence type="ECO:0000256" key="1">
    <source>
        <dbReference type="SAM" id="MobiDB-lite"/>
    </source>
</evidence>
<feature type="region of interest" description="Disordered" evidence="1">
    <location>
        <begin position="490"/>
        <end position="530"/>
    </location>
</feature>
<organism evidence="3 4">
    <name type="scientific">Lactuca saligna</name>
    <name type="common">Willowleaf lettuce</name>
    <dbReference type="NCBI Taxonomy" id="75948"/>
    <lineage>
        <taxon>Eukaryota</taxon>
        <taxon>Viridiplantae</taxon>
        <taxon>Streptophyta</taxon>
        <taxon>Embryophyta</taxon>
        <taxon>Tracheophyta</taxon>
        <taxon>Spermatophyta</taxon>
        <taxon>Magnoliopsida</taxon>
        <taxon>eudicotyledons</taxon>
        <taxon>Gunneridae</taxon>
        <taxon>Pentapetalae</taxon>
        <taxon>asterids</taxon>
        <taxon>campanulids</taxon>
        <taxon>Asterales</taxon>
        <taxon>Asteraceae</taxon>
        <taxon>Cichorioideae</taxon>
        <taxon>Cichorieae</taxon>
        <taxon>Lactucinae</taxon>
        <taxon>Lactuca</taxon>
    </lineage>
</organism>
<sequence length="635" mass="71130">MCILCVIQKWSRKVATMLPWNARLRERKRFEAIEMQKLRKTAIRRCRNCLTPYRDQNPSGGRLSNSGILKDLVGKGEKMLNGKVWSDNNWICGQDWLENGGNWAHGSVSWKSSYSDHFFSEKSYSFLLVFVCKSLGAVFLGVMWVLRKLFRVSLSEDNTSTDTDIRGLSKKGDNGVNCNESKSEKARRKAEEKRQARLEREQLEEEERKQREEVAKLVEERRKLRDEKTVTEKDQEKDKKETERKRHEKKKETERNKKGDIDRGQNLTLKSNTTETGHGSKGITVNTHNNKGTVGGRYLDRMRGNFFPSSRTLGTGGFFGKGTNANSNAGNTREHRSISYSDHSQNTPNKRDFVQNDRAFGKSNPHPDDHNHIRPVVFEPQPCPPPKRSWHQLFTRSSTTTSTTPPSTTTNVISRPNGGISNSIPPTEGITNSIPVGFPSNPILPPEVEEFDNFQDPCYVLDPASLIGPVSESLDDFQLDLGFEKSRPVKAHSEVNRPSPIESPMSRLSVSSTQSKTNLPLEEHGGGNEKEWQMWNSTPLCLDTLGLMGKANDDPWGTLRTSYGSMSSNNNVNINNRLKNSNLPEGIGHNVWAKNEKGGAGVSGEGVGMGSAGLMMPPVGGLYSGQDVQSVWSYE</sequence>
<feature type="compositionally biased region" description="Polar residues" evidence="1">
    <location>
        <begin position="506"/>
        <end position="518"/>
    </location>
</feature>
<keyword evidence="2" id="KW-0472">Membrane</keyword>
<feature type="compositionally biased region" description="Basic and acidic residues" evidence="1">
    <location>
        <begin position="163"/>
        <end position="173"/>
    </location>
</feature>
<dbReference type="Proteomes" id="UP001177003">
    <property type="component" value="Chromosome 8"/>
</dbReference>
<feature type="transmembrane region" description="Helical" evidence="2">
    <location>
        <begin position="124"/>
        <end position="146"/>
    </location>
</feature>
<evidence type="ECO:0000313" key="4">
    <source>
        <dbReference type="Proteomes" id="UP001177003"/>
    </source>
</evidence>
<feature type="compositionally biased region" description="Basic and acidic residues" evidence="1">
    <location>
        <begin position="521"/>
        <end position="530"/>
    </location>
</feature>
<feature type="compositionally biased region" description="Basic and acidic residues" evidence="1">
    <location>
        <begin position="181"/>
        <end position="193"/>
    </location>
</feature>
<reference evidence="3" key="1">
    <citation type="submission" date="2023-04" db="EMBL/GenBank/DDBJ databases">
        <authorList>
            <person name="Vijverberg K."/>
            <person name="Xiong W."/>
            <person name="Schranz E."/>
        </authorList>
    </citation>
    <scope>NUCLEOTIDE SEQUENCE</scope>
</reference>
<feature type="compositionally biased region" description="Polar residues" evidence="1">
    <location>
        <begin position="338"/>
        <end position="348"/>
    </location>
</feature>
<feature type="region of interest" description="Disordered" evidence="1">
    <location>
        <begin position="395"/>
        <end position="432"/>
    </location>
</feature>
<proteinExistence type="predicted"/>
<protein>
    <recommendedName>
        <fullName evidence="5">Stress response protein NST1</fullName>
    </recommendedName>
</protein>
<dbReference type="AlphaFoldDB" id="A0AA35ZVP2"/>
<feature type="compositionally biased region" description="Low complexity" evidence="1">
    <location>
        <begin position="397"/>
        <end position="410"/>
    </location>
</feature>
<feature type="compositionally biased region" description="Polar residues" evidence="1">
    <location>
        <begin position="265"/>
        <end position="292"/>
    </location>
</feature>
<gene>
    <name evidence="3" type="ORF">LSALG_LOCUS37902</name>
</gene>
<feature type="compositionally biased region" description="Basic and acidic residues" evidence="1">
    <location>
        <begin position="226"/>
        <end position="263"/>
    </location>
</feature>
<keyword evidence="4" id="KW-1185">Reference proteome</keyword>
<feature type="region of interest" description="Disordered" evidence="1">
    <location>
        <begin position="158"/>
        <end position="193"/>
    </location>
</feature>
<feature type="compositionally biased region" description="Polar residues" evidence="1">
    <location>
        <begin position="411"/>
        <end position="432"/>
    </location>
</feature>
<evidence type="ECO:0000313" key="3">
    <source>
        <dbReference type="EMBL" id="CAI9299179.1"/>
    </source>
</evidence>
<name>A0AA35ZVP2_LACSI</name>
<accession>A0AA35ZVP2</accession>
<keyword evidence="2" id="KW-1133">Transmembrane helix</keyword>
<feature type="region of interest" description="Disordered" evidence="1">
    <location>
        <begin position="226"/>
        <end position="297"/>
    </location>
</feature>
<evidence type="ECO:0000256" key="2">
    <source>
        <dbReference type="SAM" id="Phobius"/>
    </source>
</evidence>
<dbReference type="EMBL" id="OX465084">
    <property type="protein sequence ID" value="CAI9299179.1"/>
    <property type="molecule type" value="Genomic_DNA"/>
</dbReference>
<keyword evidence="2" id="KW-0812">Transmembrane</keyword>